<dbReference type="Pfam" id="PF02687">
    <property type="entry name" value="FtsX"/>
    <property type="match status" value="1"/>
</dbReference>
<dbReference type="SMART" id="SM00382">
    <property type="entry name" value="AAA"/>
    <property type="match status" value="1"/>
</dbReference>
<dbReference type="InterPro" id="IPR050250">
    <property type="entry name" value="Macrolide_Exporter_MacB"/>
</dbReference>
<name>A0ABV8V2J4_9GAMM</name>
<organism evidence="15 16">
    <name type="scientific">Simiduia curdlanivorans</name>
    <dbReference type="NCBI Taxonomy" id="1492769"/>
    <lineage>
        <taxon>Bacteria</taxon>
        <taxon>Pseudomonadati</taxon>
        <taxon>Pseudomonadota</taxon>
        <taxon>Gammaproteobacteria</taxon>
        <taxon>Cellvibrionales</taxon>
        <taxon>Cellvibrionaceae</taxon>
        <taxon>Simiduia</taxon>
    </lineage>
</organism>
<keyword evidence="9 13" id="KW-0472">Membrane</keyword>
<evidence type="ECO:0000256" key="10">
    <source>
        <dbReference type="ARBA" id="ARBA00023251"/>
    </source>
</evidence>
<keyword evidence="4" id="KW-0997">Cell inner membrane</keyword>
<evidence type="ECO:0000259" key="14">
    <source>
        <dbReference type="PROSITE" id="PS50893"/>
    </source>
</evidence>
<feature type="domain" description="ABC transporter" evidence="14">
    <location>
        <begin position="22"/>
        <end position="261"/>
    </location>
</feature>
<evidence type="ECO:0000256" key="7">
    <source>
        <dbReference type="ARBA" id="ARBA00022840"/>
    </source>
</evidence>
<reference evidence="16" key="1">
    <citation type="journal article" date="2019" name="Int. J. Syst. Evol. Microbiol.">
        <title>The Global Catalogue of Microorganisms (GCM) 10K type strain sequencing project: providing services to taxonomists for standard genome sequencing and annotation.</title>
        <authorList>
            <consortium name="The Broad Institute Genomics Platform"/>
            <consortium name="The Broad Institute Genome Sequencing Center for Infectious Disease"/>
            <person name="Wu L."/>
            <person name="Ma J."/>
        </authorList>
    </citation>
    <scope>NUCLEOTIDE SEQUENCE [LARGE SCALE GENOMIC DNA]</scope>
    <source>
        <strain evidence="16">CECT 8570</strain>
    </source>
</reference>
<keyword evidence="2" id="KW-0813">Transport</keyword>
<keyword evidence="16" id="KW-1185">Reference proteome</keyword>
<evidence type="ECO:0000256" key="8">
    <source>
        <dbReference type="ARBA" id="ARBA00022989"/>
    </source>
</evidence>
<comment type="caution">
    <text evidence="15">The sequence shown here is derived from an EMBL/GenBank/DDBJ whole genome shotgun (WGS) entry which is preliminary data.</text>
</comment>
<comment type="subcellular location">
    <subcellularLocation>
        <location evidence="1">Cell inner membrane</location>
        <topology evidence="1">Multi-pass membrane protein</topology>
    </subcellularLocation>
</comment>
<dbReference type="Proteomes" id="UP001595840">
    <property type="component" value="Unassembled WGS sequence"/>
</dbReference>
<evidence type="ECO:0000256" key="2">
    <source>
        <dbReference type="ARBA" id="ARBA00022448"/>
    </source>
</evidence>
<evidence type="ECO:0000313" key="15">
    <source>
        <dbReference type="EMBL" id="MFC4361694.1"/>
    </source>
</evidence>
<keyword evidence="7" id="KW-0067">ATP-binding</keyword>
<protein>
    <submittedName>
        <fullName evidence="15">MacB family efflux pump subunit</fullName>
    </submittedName>
</protein>
<dbReference type="InterPro" id="IPR025857">
    <property type="entry name" value="MacB_PCD"/>
</dbReference>
<dbReference type="CDD" id="cd03255">
    <property type="entry name" value="ABC_MJ0796_LolCDE_FtsE"/>
    <property type="match status" value="1"/>
</dbReference>
<feature type="transmembrane region" description="Helical" evidence="13">
    <location>
        <begin position="285"/>
        <end position="308"/>
    </location>
</feature>
<dbReference type="PANTHER" id="PTHR30572:SF4">
    <property type="entry name" value="ABC TRANSPORTER PERMEASE YTRF"/>
    <property type="match status" value="1"/>
</dbReference>
<evidence type="ECO:0000256" key="11">
    <source>
        <dbReference type="ARBA" id="ARBA00038076"/>
    </source>
</evidence>
<feature type="transmembrane region" description="Helical" evidence="13">
    <location>
        <begin position="619"/>
        <end position="642"/>
    </location>
</feature>
<keyword evidence="8 13" id="KW-1133">Transmembrane helix</keyword>
<dbReference type="InterPro" id="IPR017911">
    <property type="entry name" value="MacB-like_ATP-bd"/>
</dbReference>
<evidence type="ECO:0000256" key="9">
    <source>
        <dbReference type="ARBA" id="ARBA00023136"/>
    </source>
</evidence>
<dbReference type="InterPro" id="IPR003439">
    <property type="entry name" value="ABC_transporter-like_ATP-bd"/>
</dbReference>
<keyword evidence="10" id="KW-0046">Antibiotic resistance</keyword>
<dbReference type="Pfam" id="PF12704">
    <property type="entry name" value="MacB_PCD"/>
    <property type="match status" value="1"/>
</dbReference>
<evidence type="ECO:0000256" key="12">
    <source>
        <dbReference type="ARBA" id="ARBA00038388"/>
    </source>
</evidence>
<comment type="similarity">
    <text evidence="11">Belongs to the ABC-4 integral membrane protein family.</text>
</comment>
<feature type="transmembrane region" description="Helical" evidence="13">
    <location>
        <begin position="592"/>
        <end position="613"/>
    </location>
</feature>
<keyword evidence="3" id="KW-1003">Cell membrane</keyword>
<dbReference type="InterPro" id="IPR003593">
    <property type="entry name" value="AAA+_ATPase"/>
</dbReference>
<evidence type="ECO:0000256" key="6">
    <source>
        <dbReference type="ARBA" id="ARBA00022741"/>
    </source>
</evidence>
<sequence>MNPFSSLEPASAPHSVSGKLLLELNQVCRYFYSGANEVRALHNVSMTIARGEFVAIMGQSGSGKSTLMNILGCLDKPSAGLYRVAGHDVSQLSVDQLSALRLKTFGFVFQRYQLLANQSAHNNVVMPAVYSGMADDERNQKASALLQQLGIEGRAHHKPSELSGGQQQRVSIARALINGAEIILADEPTGALDSASGEQVLSLLKQLHADTGATIILITHDAEVASHAERVIVMKDGELCSDSGARTEPIAAKEIGVTATPLQVFPRIGLLTSARLAFSALRANLFRTLLTLLGIIIGVASVVTMMAIGDGGKQQVLDRIAAMGTNLLQVQTGGRNIRSSGEIATLNMEDAREIALLPGVEAVAPERESRSTFRQGAFDYSGRVRGVTPEYFAVKDWQLSLGVFLDDSDVQTFASVMVLGATVAAELFPDQPNPIGKQVLMKSTPYQVIGVLKAKGASAGGRDMDDEVFVPMSTAQLKFFGSEYLSSITIKVTQTGLLASVESAVTQLLKLRHGREDFGVRNTASLVEAVTETQDTLTWLLGSVAAISLLVGGIGVMNIMLVNVSERRREIGLRIATGAKPSDILRQFNIEALLVCLLGGAIGVALGLSVSLLLQSFNIAVMFSLFPPLLAFSTSLLVGWVFGYAPAHKAASLNPISALAEE</sequence>
<proteinExistence type="inferred from homology"/>
<evidence type="ECO:0000256" key="3">
    <source>
        <dbReference type="ARBA" id="ARBA00022475"/>
    </source>
</evidence>
<evidence type="ECO:0000256" key="4">
    <source>
        <dbReference type="ARBA" id="ARBA00022519"/>
    </source>
</evidence>
<evidence type="ECO:0000256" key="1">
    <source>
        <dbReference type="ARBA" id="ARBA00004429"/>
    </source>
</evidence>
<accession>A0ABV8V2J4</accession>
<dbReference type="EMBL" id="JBHSCX010000003">
    <property type="protein sequence ID" value="MFC4361694.1"/>
    <property type="molecule type" value="Genomic_DNA"/>
</dbReference>
<evidence type="ECO:0000313" key="16">
    <source>
        <dbReference type="Proteomes" id="UP001595840"/>
    </source>
</evidence>
<gene>
    <name evidence="15" type="ORF">ACFOX3_05225</name>
</gene>
<comment type="similarity">
    <text evidence="12">Belongs to the ABC transporter superfamily. Macrolide exporter (TC 3.A.1.122) family.</text>
</comment>
<feature type="transmembrane region" description="Helical" evidence="13">
    <location>
        <begin position="539"/>
        <end position="564"/>
    </location>
</feature>
<keyword evidence="6" id="KW-0547">Nucleotide-binding</keyword>
<evidence type="ECO:0000256" key="13">
    <source>
        <dbReference type="SAM" id="Phobius"/>
    </source>
</evidence>
<dbReference type="PROSITE" id="PS50893">
    <property type="entry name" value="ABC_TRANSPORTER_2"/>
    <property type="match status" value="1"/>
</dbReference>
<dbReference type="RefSeq" id="WP_290259363.1">
    <property type="nucleotide sequence ID" value="NZ_JAUFQG010000004.1"/>
</dbReference>
<dbReference type="SUPFAM" id="SSF52540">
    <property type="entry name" value="P-loop containing nucleoside triphosphate hydrolases"/>
    <property type="match status" value="1"/>
</dbReference>
<dbReference type="PROSITE" id="PS00211">
    <property type="entry name" value="ABC_TRANSPORTER_1"/>
    <property type="match status" value="1"/>
</dbReference>
<evidence type="ECO:0000256" key="5">
    <source>
        <dbReference type="ARBA" id="ARBA00022692"/>
    </source>
</evidence>
<dbReference type="PANTHER" id="PTHR30572">
    <property type="entry name" value="MEMBRANE COMPONENT OF TRANSPORTER-RELATED"/>
    <property type="match status" value="1"/>
</dbReference>
<dbReference type="InterPro" id="IPR017871">
    <property type="entry name" value="ABC_transporter-like_CS"/>
</dbReference>
<dbReference type="Pfam" id="PF00005">
    <property type="entry name" value="ABC_tran"/>
    <property type="match status" value="1"/>
</dbReference>
<dbReference type="Gene3D" id="3.40.50.300">
    <property type="entry name" value="P-loop containing nucleotide triphosphate hydrolases"/>
    <property type="match status" value="1"/>
</dbReference>
<dbReference type="InterPro" id="IPR003838">
    <property type="entry name" value="ABC3_permease_C"/>
</dbReference>
<keyword evidence="5 13" id="KW-0812">Transmembrane</keyword>
<dbReference type="InterPro" id="IPR027417">
    <property type="entry name" value="P-loop_NTPase"/>
</dbReference>